<gene>
    <name evidence="3" type="ORF">AA0114_g10283</name>
</gene>
<feature type="region of interest" description="Disordered" evidence="1">
    <location>
        <begin position="1"/>
        <end position="84"/>
    </location>
</feature>
<feature type="compositionally biased region" description="Low complexity" evidence="1">
    <location>
        <begin position="33"/>
        <end position="42"/>
    </location>
</feature>
<evidence type="ECO:0000313" key="4">
    <source>
        <dbReference type="Proteomes" id="UP000292402"/>
    </source>
</evidence>
<dbReference type="PANTHER" id="PTHR24148:SF64">
    <property type="entry name" value="HETEROKARYON INCOMPATIBILITY DOMAIN-CONTAINING PROTEIN"/>
    <property type="match status" value="1"/>
</dbReference>
<evidence type="ECO:0000256" key="1">
    <source>
        <dbReference type="SAM" id="MobiDB-lite"/>
    </source>
</evidence>
<dbReference type="InterPro" id="IPR052895">
    <property type="entry name" value="HetReg/Transcr_Mod"/>
</dbReference>
<evidence type="ECO:0000259" key="2">
    <source>
        <dbReference type="Pfam" id="PF06985"/>
    </source>
</evidence>
<comment type="caution">
    <text evidence="3">The sequence shown here is derived from an EMBL/GenBank/DDBJ whole genome shotgun (WGS) entry which is preliminary data.</text>
</comment>
<feature type="compositionally biased region" description="Polar residues" evidence="1">
    <location>
        <begin position="1"/>
        <end position="10"/>
    </location>
</feature>
<dbReference type="Pfam" id="PF06985">
    <property type="entry name" value="HET"/>
    <property type="match status" value="1"/>
</dbReference>
<name>A0A4Q4M5N2_9PLEO</name>
<organism evidence="3 4">
    <name type="scientific">Alternaria tenuissima</name>
    <dbReference type="NCBI Taxonomy" id="119927"/>
    <lineage>
        <taxon>Eukaryota</taxon>
        <taxon>Fungi</taxon>
        <taxon>Dikarya</taxon>
        <taxon>Ascomycota</taxon>
        <taxon>Pezizomycotina</taxon>
        <taxon>Dothideomycetes</taxon>
        <taxon>Pleosporomycetidae</taxon>
        <taxon>Pleosporales</taxon>
        <taxon>Pleosporineae</taxon>
        <taxon>Pleosporaceae</taxon>
        <taxon>Alternaria</taxon>
        <taxon>Alternaria sect. Alternaria</taxon>
        <taxon>Alternaria alternata complex</taxon>
    </lineage>
</organism>
<proteinExistence type="predicted"/>
<dbReference type="PANTHER" id="PTHR24148">
    <property type="entry name" value="ANKYRIN REPEAT DOMAIN-CONTAINING PROTEIN 39 HOMOLOG-RELATED"/>
    <property type="match status" value="1"/>
</dbReference>
<evidence type="ECO:0000313" key="3">
    <source>
        <dbReference type="EMBL" id="RYN43000.1"/>
    </source>
</evidence>
<reference evidence="4" key="1">
    <citation type="journal article" date="2019" name="bioRxiv">
        <title>Genomics, evolutionary history and diagnostics of the Alternaria alternata species group including apple and Asian pear pathotypes.</title>
        <authorList>
            <person name="Armitage A.D."/>
            <person name="Cockerton H.M."/>
            <person name="Sreenivasaprasad S."/>
            <person name="Woodhall J.W."/>
            <person name="Lane C.R."/>
            <person name="Harrison R.J."/>
            <person name="Clarkson J.P."/>
        </authorList>
    </citation>
    <scope>NUCLEOTIDE SEQUENCE [LARGE SCALE GENOMIC DNA]</scope>
    <source>
        <strain evidence="4">FERA 1082</strain>
    </source>
</reference>
<dbReference type="InterPro" id="IPR010730">
    <property type="entry name" value="HET"/>
</dbReference>
<protein>
    <recommendedName>
        <fullName evidence="2">Heterokaryon incompatibility domain-containing protein</fullName>
    </recommendedName>
</protein>
<dbReference type="EMBL" id="PDXA01000045">
    <property type="protein sequence ID" value="RYN43000.1"/>
    <property type="molecule type" value="Genomic_DNA"/>
</dbReference>
<feature type="domain" description="Heterokaryon incompatibility" evidence="2">
    <location>
        <begin position="202"/>
        <end position="365"/>
    </location>
</feature>
<accession>A0A4Q4M5N2</accession>
<sequence length="830" mass="93098">MPPKKQTPNSTKKRPHSETQYEPPDCPRRVTRRSTASARARVGPQSPPHISPSVRREQTIARSSKPLPVCSPGGEPEAQANVTPNTPRSLLKFAVHPHNPPIERAVPSTPPIALSKHSWASRSAVLINRGGFNTPTSEPTSSSKSTKWADAIGQISKMYSYKRIPENQVRLLLIKPGSFDDQINASLLVVSDDDLGSEHFPYSALSYNWGNSNDDNTIIIQDDPASTPVKSIVKAVGALQAIARDKMIKVKPNLYEALRHLRKETHTVALWVDALCINQFDNKEKEEQVLKMAQIYRKAYNVNVWLGSDSPGDLVPNRAMAFIPKVIDPDNLSELLTGDKYAKDWASLYELLKWSWFSRRWVIQELAFAQSASVHCGKHVRDWSDFQTAIAIFHRHFDVLKSRLMLHYESSQIKRSYLNDDSTLEIEHLGAKLLVDMTSTLFRKRTDGSLESTRGLESLVCSLAGFDTSDPRDTINAFRSISKELTRYDLRVAESHKLPPTPNYSHDLFEIYRDFVQWVIETTGSIDIICRHWALKERKEPTPTTPRLVRLPSWILFAEDSAWGKGEDMFRGRKAGDSFVGLPGSNNYNACGRRYKQAEVAFPQSPVQRSSTIPAQVTHDMSMYVKGVVIGSVSFRTDPFPDGVITKDCLECLGWVFDKNAKEIAEVPAKLWQTLVADRDPQGGPPPPWYKTACQHCLAYQTNNGHINLGNILRRKLQTGSQDLVYDYLCRVRAVTWNRSFLRGDPICSAASEDCGSNHDELVGFGPPLTERGDVIAILYGGSVPVIFRPTENSSGDHLGYRFVGEAYIYGKMDDEAFGVHCQEGTFKLL</sequence>
<dbReference type="Proteomes" id="UP000292402">
    <property type="component" value="Unassembled WGS sequence"/>
</dbReference>
<dbReference type="AlphaFoldDB" id="A0A4Q4M5N2"/>